<evidence type="ECO:0000313" key="12">
    <source>
        <dbReference type="Proteomes" id="UP000799767"/>
    </source>
</evidence>
<comment type="subcellular location">
    <subcellularLocation>
        <location evidence="1">Nucleus</location>
    </subcellularLocation>
</comment>
<evidence type="ECO:0000313" key="11">
    <source>
        <dbReference type="EMBL" id="KAF2481289.1"/>
    </source>
</evidence>
<keyword evidence="3" id="KW-0238">DNA-binding</keyword>
<dbReference type="PANTHER" id="PTHR32235">
    <property type="entry name" value="NON-HOMOLOGOUS END-JOINING FACTOR 1"/>
    <property type="match status" value="1"/>
</dbReference>
<evidence type="ECO:0000256" key="8">
    <source>
        <dbReference type="SAM" id="MobiDB-lite"/>
    </source>
</evidence>
<evidence type="ECO:0000256" key="2">
    <source>
        <dbReference type="ARBA" id="ARBA00022763"/>
    </source>
</evidence>
<protein>
    <recommendedName>
        <fullName evidence="7">Non-homologous end-joining factor 1</fullName>
    </recommendedName>
</protein>
<dbReference type="InterPro" id="IPR052287">
    <property type="entry name" value="NHEJ_factor"/>
</dbReference>
<feature type="compositionally biased region" description="Basic and acidic residues" evidence="8">
    <location>
        <begin position="499"/>
        <end position="521"/>
    </location>
</feature>
<evidence type="ECO:0000256" key="6">
    <source>
        <dbReference type="ARBA" id="ARBA00025747"/>
    </source>
</evidence>
<dbReference type="GO" id="GO:0032807">
    <property type="term" value="C:DNA ligase IV complex"/>
    <property type="evidence" value="ECO:0007669"/>
    <property type="project" value="TreeGrafter"/>
</dbReference>
<organism evidence="11 12">
    <name type="scientific">Neohortaea acidophila</name>
    <dbReference type="NCBI Taxonomy" id="245834"/>
    <lineage>
        <taxon>Eukaryota</taxon>
        <taxon>Fungi</taxon>
        <taxon>Dikarya</taxon>
        <taxon>Ascomycota</taxon>
        <taxon>Pezizomycotina</taxon>
        <taxon>Dothideomycetes</taxon>
        <taxon>Dothideomycetidae</taxon>
        <taxon>Mycosphaerellales</taxon>
        <taxon>Teratosphaeriaceae</taxon>
        <taxon>Neohortaea</taxon>
    </lineage>
</organism>
<feature type="region of interest" description="Disordered" evidence="8">
    <location>
        <begin position="248"/>
        <end position="530"/>
    </location>
</feature>
<evidence type="ECO:0000256" key="7">
    <source>
        <dbReference type="ARBA" id="ARBA00044529"/>
    </source>
</evidence>
<dbReference type="Pfam" id="PF21928">
    <property type="entry name" value="XLF_CC"/>
    <property type="match status" value="1"/>
</dbReference>
<gene>
    <name evidence="11" type="ORF">BDY17DRAFT_185893</name>
</gene>
<accession>A0A6A6PMK7</accession>
<feature type="compositionally biased region" description="Polar residues" evidence="8">
    <location>
        <begin position="420"/>
        <end position="439"/>
    </location>
</feature>
<dbReference type="RefSeq" id="XP_033587859.1">
    <property type="nucleotide sequence ID" value="XM_033729963.1"/>
</dbReference>
<feature type="compositionally biased region" description="Basic and acidic residues" evidence="8">
    <location>
        <begin position="324"/>
        <end position="342"/>
    </location>
</feature>
<keyword evidence="4" id="KW-0234">DNA repair</keyword>
<feature type="compositionally biased region" description="Polar residues" evidence="8">
    <location>
        <begin position="215"/>
        <end position="224"/>
    </location>
</feature>
<dbReference type="AlphaFoldDB" id="A0A6A6PMK7"/>
<evidence type="ECO:0000256" key="1">
    <source>
        <dbReference type="ARBA" id="ARBA00004123"/>
    </source>
</evidence>
<dbReference type="Proteomes" id="UP000799767">
    <property type="component" value="Unassembled WGS sequence"/>
</dbReference>
<keyword evidence="2" id="KW-0227">DNA damage</keyword>
<feature type="region of interest" description="Disordered" evidence="8">
    <location>
        <begin position="209"/>
        <end position="229"/>
    </location>
</feature>
<proteinExistence type="inferred from homology"/>
<keyword evidence="5" id="KW-0539">Nucleus</keyword>
<keyword evidence="12" id="KW-1185">Reference proteome</keyword>
<dbReference type="OrthoDB" id="2155935at2759"/>
<dbReference type="EMBL" id="MU001638">
    <property type="protein sequence ID" value="KAF2481289.1"/>
    <property type="molecule type" value="Genomic_DNA"/>
</dbReference>
<evidence type="ECO:0000256" key="5">
    <source>
        <dbReference type="ARBA" id="ARBA00023242"/>
    </source>
</evidence>
<dbReference type="GeneID" id="54470965"/>
<evidence type="ECO:0000259" key="9">
    <source>
        <dbReference type="Pfam" id="PF09302"/>
    </source>
</evidence>
<feature type="domain" description="XLF-like coiled-coil region" evidence="10">
    <location>
        <begin position="129"/>
        <end position="179"/>
    </location>
</feature>
<dbReference type="Gene3D" id="2.170.210.10">
    <property type="entry name" value="DNA double-strand break repair and VJ recombination XRCC4, N-terminal"/>
    <property type="match status" value="1"/>
</dbReference>
<dbReference type="GO" id="GO:0045027">
    <property type="term" value="F:DNA end binding"/>
    <property type="evidence" value="ECO:0007669"/>
    <property type="project" value="TreeGrafter"/>
</dbReference>
<comment type="similarity">
    <text evidence="6">Belongs to the XRCC4-XLF family. XLF subfamily.</text>
</comment>
<dbReference type="CDD" id="cd22285">
    <property type="entry name" value="HD_XLF_N"/>
    <property type="match status" value="1"/>
</dbReference>
<name>A0A6A6PMK7_9PEZI</name>
<evidence type="ECO:0000259" key="10">
    <source>
        <dbReference type="Pfam" id="PF21928"/>
    </source>
</evidence>
<dbReference type="InterPro" id="IPR053829">
    <property type="entry name" value="XLF-like_CC"/>
</dbReference>
<sequence>MSHAAVSWRTLTLDNTHIPRLLVKRRFARDGYDVQVTDLSRVWAEALSRDDIVQRATERGSSIDPGEDDEQLDIFLRKIQSALEHEDGTLLDISSAKDGTVLQLNVQAPLPHPFPPFKWTLDLERQPDHHIEHELVTPLILQATHLRQQVQQLIHEIHDKDRVISKICDRLETSGNDLTTVFPGVSNVKTSRKKSQREQLGHHVKGLNDFDESAWRQQSDSANVGEQPDEETLDDIFRHLPSGALRGEVSSSGEWWSSLNARPPRQSLSRSTKRASTNTEHRPLSTRATNNVVDALENGEFQRQGTPPHLKQPALKPTSISPDRNVKAKNDAPVNDSRDAHSDGSTTDEEADLDAPPPKSRSAQRADATERRTAASASPKRLGAIGGRLPRTVSPKPEDTTQPDDTPAPKTRGKLGTIGGKTSQALSVASPPRASSSKPVTHEPSPAKPSKLGAIGGRKTEKATSSSRHATEEAAEPEAPTPARLARKAEQQSPPAVRETSEERADRKRDQLKRELEEKAKAPSKKKRRF</sequence>
<reference evidence="11" key="1">
    <citation type="journal article" date="2020" name="Stud. Mycol.">
        <title>101 Dothideomycetes genomes: a test case for predicting lifestyles and emergence of pathogens.</title>
        <authorList>
            <person name="Haridas S."/>
            <person name="Albert R."/>
            <person name="Binder M."/>
            <person name="Bloem J."/>
            <person name="Labutti K."/>
            <person name="Salamov A."/>
            <person name="Andreopoulos B."/>
            <person name="Baker S."/>
            <person name="Barry K."/>
            <person name="Bills G."/>
            <person name="Bluhm B."/>
            <person name="Cannon C."/>
            <person name="Castanera R."/>
            <person name="Culley D."/>
            <person name="Daum C."/>
            <person name="Ezra D."/>
            <person name="Gonzalez J."/>
            <person name="Henrissat B."/>
            <person name="Kuo A."/>
            <person name="Liang C."/>
            <person name="Lipzen A."/>
            <person name="Lutzoni F."/>
            <person name="Magnuson J."/>
            <person name="Mondo S."/>
            <person name="Nolan M."/>
            <person name="Ohm R."/>
            <person name="Pangilinan J."/>
            <person name="Park H.-J."/>
            <person name="Ramirez L."/>
            <person name="Alfaro M."/>
            <person name="Sun H."/>
            <person name="Tritt A."/>
            <person name="Yoshinaga Y."/>
            <person name="Zwiers L.-H."/>
            <person name="Turgeon B."/>
            <person name="Goodwin S."/>
            <person name="Spatafora J."/>
            <person name="Crous P."/>
            <person name="Grigoriev I."/>
        </authorList>
    </citation>
    <scope>NUCLEOTIDE SEQUENCE</scope>
    <source>
        <strain evidence="11">CBS 113389</strain>
    </source>
</reference>
<feature type="compositionally biased region" description="Polar residues" evidence="8">
    <location>
        <begin position="266"/>
        <end position="278"/>
    </location>
</feature>
<evidence type="ECO:0000256" key="3">
    <source>
        <dbReference type="ARBA" id="ARBA00023125"/>
    </source>
</evidence>
<evidence type="ECO:0000256" key="4">
    <source>
        <dbReference type="ARBA" id="ARBA00023204"/>
    </source>
</evidence>
<feature type="compositionally biased region" description="Low complexity" evidence="8">
    <location>
        <begin position="248"/>
        <end position="258"/>
    </location>
</feature>
<dbReference type="InterPro" id="IPR015381">
    <property type="entry name" value="XLF-like_N"/>
</dbReference>
<dbReference type="GO" id="GO:0006303">
    <property type="term" value="P:double-strand break repair via nonhomologous end joining"/>
    <property type="evidence" value="ECO:0007669"/>
    <property type="project" value="TreeGrafter"/>
</dbReference>
<feature type="domain" description="XLF-like N-terminal" evidence="9">
    <location>
        <begin position="7"/>
        <end position="124"/>
    </location>
</feature>
<dbReference type="PANTHER" id="PTHR32235:SF1">
    <property type="entry name" value="NON-HOMOLOGOUS END-JOINING FACTOR 1"/>
    <property type="match status" value="1"/>
</dbReference>
<dbReference type="Pfam" id="PF09302">
    <property type="entry name" value="XLF"/>
    <property type="match status" value="1"/>
</dbReference>
<dbReference type="InterPro" id="IPR038051">
    <property type="entry name" value="XRCC4-like_N_sf"/>
</dbReference>